<organism evidence="2 3">
    <name type="scientific">Aquicoccus porphyridii</name>
    <dbReference type="NCBI Taxonomy" id="1852029"/>
    <lineage>
        <taxon>Bacteria</taxon>
        <taxon>Pseudomonadati</taxon>
        <taxon>Pseudomonadota</taxon>
        <taxon>Alphaproteobacteria</taxon>
        <taxon>Rhodobacterales</taxon>
        <taxon>Paracoccaceae</taxon>
        <taxon>Aquicoccus</taxon>
    </lineage>
</organism>
<protein>
    <recommendedName>
        <fullName evidence="4">Nuclear transport factor 2 family protein</fullName>
    </recommendedName>
</protein>
<accession>A0A5A9YXE9</accession>
<feature type="region of interest" description="Disordered" evidence="1">
    <location>
        <begin position="31"/>
        <end position="50"/>
    </location>
</feature>
<evidence type="ECO:0000313" key="3">
    <source>
        <dbReference type="Proteomes" id="UP000325291"/>
    </source>
</evidence>
<dbReference type="Proteomes" id="UP000325291">
    <property type="component" value="Unassembled WGS sequence"/>
</dbReference>
<comment type="caution">
    <text evidence="2">The sequence shown here is derived from an EMBL/GenBank/DDBJ whole genome shotgun (WGS) entry which is preliminary data.</text>
</comment>
<dbReference type="Gene3D" id="3.10.450.50">
    <property type="match status" value="1"/>
</dbReference>
<evidence type="ECO:0008006" key="4">
    <source>
        <dbReference type="Google" id="ProtNLM"/>
    </source>
</evidence>
<evidence type="ECO:0000313" key="2">
    <source>
        <dbReference type="EMBL" id="KAA0909510.1"/>
    </source>
</evidence>
<dbReference type="AlphaFoldDB" id="A0A5A9YXE9"/>
<reference evidence="2 3" key="1">
    <citation type="submission" date="2019-07" db="EMBL/GenBank/DDBJ databases">
        <title>Aquicoccus porphyridii gen. nov., sp. nov., isolated from a small marine red alga, Porphyridium marinum.</title>
        <authorList>
            <person name="Liu L."/>
        </authorList>
    </citation>
    <scope>NUCLEOTIDE SEQUENCE [LARGE SCALE GENOMIC DNA]</scope>
    <source>
        <strain evidence="2 3">L1 8-17</strain>
    </source>
</reference>
<sequence>MEMVELVGSRDCGNSPKNKFVQEVAAAVESGQANPKDFSEDVTWENSSEGPIDGKTAVLAKIEEREEALFIKVEHAISHGKVGAASGTTKLADGREIRFSHVFEFNTAKADCVLAIKSFC</sequence>
<dbReference type="RefSeq" id="WP_146611081.1">
    <property type="nucleotide sequence ID" value="NZ_VINQ01000035.1"/>
</dbReference>
<name>A0A5A9YXE9_9RHOB</name>
<proteinExistence type="predicted"/>
<gene>
    <name evidence="2" type="ORF">FLO80_21185</name>
</gene>
<evidence type="ECO:0000256" key="1">
    <source>
        <dbReference type="SAM" id="MobiDB-lite"/>
    </source>
</evidence>
<keyword evidence="3" id="KW-1185">Reference proteome</keyword>
<dbReference type="EMBL" id="VINQ01000035">
    <property type="protein sequence ID" value="KAA0909510.1"/>
    <property type="molecule type" value="Genomic_DNA"/>
</dbReference>